<dbReference type="RefSeq" id="WP_156967416.1">
    <property type="nucleotide sequence ID" value="NZ_CP011267.1"/>
</dbReference>
<accession>A0A0F7IH53</accession>
<dbReference type="GeneID" id="24803955"/>
<dbReference type="EMBL" id="CP011267">
    <property type="protein sequence ID" value="AKG91319.1"/>
    <property type="molecule type" value="Genomic_DNA"/>
</dbReference>
<name>A0A0F7IH53_9EURY</name>
<gene>
    <name evidence="1" type="ORF">GAH_01384</name>
</gene>
<dbReference type="InParanoid" id="A0A0F7IH53"/>
<dbReference type="HOGENOM" id="CLU_999664_0_0_2"/>
<dbReference type="AlphaFoldDB" id="A0A0F7IH53"/>
<evidence type="ECO:0000313" key="2">
    <source>
        <dbReference type="Proteomes" id="UP000034723"/>
    </source>
</evidence>
<dbReference type="KEGG" id="gah:GAH_01384"/>
<proteinExistence type="predicted"/>
<organism evidence="1 2">
    <name type="scientific">Geoglobus ahangari</name>
    <dbReference type="NCBI Taxonomy" id="113653"/>
    <lineage>
        <taxon>Archaea</taxon>
        <taxon>Methanobacteriati</taxon>
        <taxon>Methanobacteriota</taxon>
        <taxon>Archaeoglobi</taxon>
        <taxon>Archaeoglobales</taxon>
        <taxon>Archaeoglobaceae</taxon>
        <taxon>Geoglobus</taxon>
    </lineage>
</organism>
<reference evidence="1 2" key="1">
    <citation type="submission" date="2015-04" db="EMBL/GenBank/DDBJ databases">
        <title>The complete genome sequence of the hyperthermophilic, obligate iron-reducing archaeon Geoglobus ahangari strain 234T.</title>
        <authorList>
            <person name="Manzella M.P."/>
            <person name="Holmes D.E."/>
            <person name="Rocheleau J.M."/>
            <person name="Chung A."/>
            <person name="Reguera G."/>
            <person name="Kashefi K."/>
        </authorList>
    </citation>
    <scope>NUCLEOTIDE SEQUENCE [LARGE SCALE GENOMIC DNA]</scope>
    <source>
        <strain evidence="1 2">234</strain>
    </source>
</reference>
<keyword evidence="2" id="KW-1185">Reference proteome</keyword>
<protein>
    <submittedName>
        <fullName evidence="1">Uncharacterized protein</fullName>
    </submittedName>
</protein>
<dbReference type="Proteomes" id="UP000034723">
    <property type="component" value="Chromosome"/>
</dbReference>
<sequence length="278" mass="31657">MNLRKIGVIALAFLLVLIIFSSYINEDEKGERVQSSVKIPKIIIENLSVRAEAPVLDETDILVDNLTLKNIGNGSFGHEFNSGKVFVRITIEGKNVTKEFEEYVHLEPNESIVLWKSTVPLEFERFPGEYQYTGRIWIINETGEILDTKNFSVKIPTAKIGDMILIHMGDGKKFDLRLNSWHTEPYKDEMDVILNMTIKNSYSRKPEDMPLLFGAIMTEKGYVLGYRTSHTSFFAHNLLPEEEITGELRISGIPKDWKPVEAKIGCLYGSIDEIVILD</sequence>
<evidence type="ECO:0000313" key="1">
    <source>
        <dbReference type="EMBL" id="AKG91319.1"/>
    </source>
</evidence>